<organism evidence="1">
    <name type="scientific">Kuenenia stuttgartiensis</name>
    <dbReference type="NCBI Taxonomy" id="174633"/>
    <lineage>
        <taxon>Bacteria</taxon>
        <taxon>Pseudomonadati</taxon>
        <taxon>Planctomycetota</taxon>
        <taxon>Candidatus Brocadiia</taxon>
        <taxon>Candidatus Brocadiales</taxon>
        <taxon>Candidatus Brocadiaceae</taxon>
        <taxon>Candidatus Kuenenia</taxon>
    </lineage>
</organism>
<reference evidence="1" key="2">
    <citation type="submission" date="2006-01" db="EMBL/GenBank/DDBJ databases">
        <authorList>
            <person name="Genoscope"/>
        </authorList>
    </citation>
    <scope>NUCLEOTIDE SEQUENCE</scope>
</reference>
<sequence length="44" mass="5020">MSPQHKPAPSHYKYSQTNKVFEKLTHPPAPLFRGEMMGGKKVTH</sequence>
<dbReference type="AlphaFoldDB" id="Q1PWD0"/>
<protein>
    <submittedName>
        <fullName evidence="1">Uncharacterized protein</fullName>
    </submittedName>
</protein>
<name>Q1PWD0_KUEST</name>
<gene>
    <name evidence="1" type="ORF">kustc0785</name>
</gene>
<evidence type="ECO:0000313" key="1">
    <source>
        <dbReference type="EMBL" id="CAJ71530.1"/>
    </source>
</evidence>
<reference evidence="1" key="1">
    <citation type="journal article" date="2006" name="Nature">
        <title>Deciphering the evolution and metabolism of an anammox bacterium from a community genome.</title>
        <authorList>
            <person name="Strous M."/>
            <person name="Pelletier E."/>
            <person name="Mangenot S."/>
            <person name="Rattei T."/>
            <person name="Lehner A."/>
            <person name="Taylor M.W."/>
            <person name="Horn M."/>
            <person name="Daims H."/>
            <person name="Bartol-Mavel D."/>
            <person name="Wincker P."/>
            <person name="Barbe V."/>
            <person name="Fonknechten N."/>
            <person name="Vallenet D."/>
            <person name="Segurens B."/>
            <person name="Schenowitz-Truong C."/>
            <person name="Medigue C."/>
            <person name="Collingro A."/>
            <person name="Snel B."/>
            <person name="Dutilh B.E."/>
            <person name="OpDenCamp H.J.M."/>
            <person name="vanDerDrift C."/>
            <person name="Cirpus I."/>
            <person name="vanDePas-Schoonen K.T."/>
            <person name="Harhangi H.R."/>
            <person name="vanNiftrik L."/>
            <person name="Schmid M."/>
            <person name="Keltjens J."/>
            <person name="vanDeVossenberg J."/>
            <person name="Kartal B."/>
            <person name="Meier H."/>
            <person name="Frishman D."/>
            <person name="Huynen M.A."/>
            <person name="Mewes H."/>
            <person name="Weissenbach J."/>
            <person name="Jetten M.S.M."/>
            <person name="Wagner M."/>
            <person name="LePaslier D."/>
        </authorList>
    </citation>
    <scope>NUCLEOTIDE SEQUENCE</scope>
</reference>
<proteinExistence type="predicted"/>
<accession>Q1PWD0</accession>
<dbReference type="EMBL" id="CT573073">
    <property type="protein sequence ID" value="CAJ71530.1"/>
    <property type="molecule type" value="Genomic_DNA"/>
</dbReference>